<keyword evidence="4" id="KW-1185">Reference proteome</keyword>
<accession>A0A814MCB1</accession>
<comment type="caution">
    <text evidence="2">The sequence shown here is derived from an EMBL/GenBank/DDBJ whole genome shotgun (WGS) entry which is preliminary data.</text>
</comment>
<dbReference type="Proteomes" id="UP000663829">
    <property type="component" value="Unassembled WGS sequence"/>
</dbReference>
<proteinExistence type="predicted"/>
<evidence type="ECO:0000313" key="3">
    <source>
        <dbReference type="EMBL" id="CAF3843936.1"/>
    </source>
</evidence>
<dbReference type="AlphaFoldDB" id="A0A814MCB1"/>
<protein>
    <submittedName>
        <fullName evidence="2">Uncharacterized protein</fullName>
    </submittedName>
</protein>
<evidence type="ECO:0000256" key="1">
    <source>
        <dbReference type="SAM" id="MobiDB-lite"/>
    </source>
</evidence>
<name>A0A814MCB1_9BILA</name>
<sequence length="292" mass="31364">GIIGGINWNPTVNQQTSQSISSTTRTTRTTTPKPAVTLDPCILSENNVLYGYTYQYTESHDYTVLLLSAPIIQTSVTSSTTTVTTTSSITTIKTSSTSASDSATTTAVGTTSESTTSSTSASDSATTTVVGSTSESTAIQVTIISANAVIPSRLGLPHTYDGPVQYTYDGPDIPSVYDQDTQTVWYADSVSPNNLLLAFDQVYTILSFSFTIYGDVTHDPTDIDVFTNSLKRIDFVDSFEVSNPCGDPPCYTTLPSFEFSNPPTTKQLILKFYTPYDPVIVPEVAFTGIPIM</sequence>
<dbReference type="EMBL" id="CAJOBC010004881">
    <property type="protein sequence ID" value="CAF3843936.1"/>
    <property type="molecule type" value="Genomic_DNA"/>
</dbReference>
<reference evidence="2" key="1">
    <citation type="submission" date="2021-02" db="EMBL/GenBank/DDBJ databases">
        <authorList>
            <person name="Nowell W R."/>
        </authorList>
    </citation>
    <scope>NUCLEOTIDE SEQUENCE</scope>
</reference>
<evidence type="ECO:0000313" key="2">
    <source>
        <dbReference type="EMBL" id="CAF1077640.1"/>
    </source>
</evidence>
<feature type="compositionally biased region" description="Low complexity" evidence="1">
    <location>
        <begin position="14"/>
        <end position="31"/>
    </location>
</feature>
<dbReference type="Proteomes" id="UP000681722">
    <property type="component" value="Unassembled WGS sequence"/>
</dbReference>
<feature type="non-terminal residue" evidence="2">
    <location>
        <position position="1"/>
    </location>
</feature>
<feature type="region of interest" description="Disordered" evidence="1">
    <location>
        <begin position="1"/>
        <end position="34"/>
    </location>
</feature>
<gene>
    <name evidence="2" type="ORF">GPM918_LOCUS17605</name>
    <name evidence="3" type="ORF">SRO942_LOCUS17602</name>
</gene>
<dbReference type="EMBL" id="CAJNOQ010004881">
    <property type="protein sequence ID" value="CAF1077640.1"/>
    <property type="molecule type" value="Genomic_DNA"/>
</dbReference>
<feature type="region of interest" description="Disordered" evidence="1">
    <location>
        <begin position="94"/>
        <end position="129"/>
    </location>
</feature>
<organism evidence="2 4">
    <name type="scientific">Didymodactylos carnosus</name>
    <dbReference type="NCBI Taxonomy" id="1234261"/>
    <lineage>
        <taxon>Eukaryota</taxon>
        <taxon>Metazoa</taxon>
        <taxon>Spiralia</taxon>
        <taxon>Gnathifera</taxon>
        <taxon>Rotifera</taxon>
        <taxon>Eurotatoria</taxon>
        <taxon>Bdelloidea</taxon>
        <taxon>Philodinida</taxon>
        <taxon>Philodinidae</taxon>
        <taxon>Didymodactylos</taxon>
    </lineage>
</organism>
<dbReference type="InterPro" id="IPR008979">
    <property type="entry name" value="Galactose-bd-like_sf"/>
</dbReference>
<evidence type="ECO:0000313" key="4">
    <source>
        <dbReference type="Proteomes" id="UP000663829"/>
    </source>
</evidence>
<dbReference type="SUPFAM" id="SSF49785">
    <property type="entry name" value="Galactose-binding domain-like"/>
    <property type="match status" value="1"/>
</dbReference>